<sequence length="244" mass="27346">MDFMLVDMPFFLNTIGEERHIQLHRSHGITAATGEVPASFPGCMTMIIESLQNYDLSYTSLFRRGEVHSIPSSIQGAASMMSSASLDNSISDMYRSPPRPLPYDADPRYIRLQRDGLISRREKGSSHSHEEAEPLRSDTDADSECLSTGEKWNGSACEDGVKEHRSKSSMKFSSAKATTVVGNFYISSEDEDVCPTCLEEYTPENPKIMTKCSHHFHLGCIYEWMERSESCPVCGKVMVFDETT</sequence>
<evidence type="ECO:0000313" key="11">
    <source>
        <dbReference type="EMBL" id="CAB4274738.1"/>
    </source>
</evidence>
<evidence type="ECO:0000256" key="2">
    <source>
        <dbReference type="ARBA" id="ARBA00012483"/>
    </source>
</evidence>
<dbReference type="CDD" id="cd23116">
    <property type="entry name" value="RING-H2_AIRP1-like"/>
    <property type="match status" value="1"/>
</dbReference>
<keyword evidence="7" id="KW-0862">Zinc</keyword>
<organism evidence="11 13">
    <name type="scientific">Prunus armeniaca</name>
    <name type="common">Apricot</name>
    <name type="synonym">Armeniaca vulgaris</name>
    <dbReference type="NCBI Taxonomy" id="36596"/>
    <lineage>
        <taxon>Eukaryota</taxon>
        <taxon>Viridiplantae</taxon>
        <taxon>Streptophyta</taxon>
        <taxon>Embryophyta</taxon>
        <taxon>Tracheophyta</taxon>
        <taxon>Spermatophyta</taxon>
        <taxon>Magnoliopsida</taxon>
        <taxon>eudicotyledons</taxon>
        <taxon>Gunneridae</taxon>
        <taxon>Pentapetalae</taxon>
        <taxon>rosids</taxon>
        <taxon>fabids</taxon>
        <taxon>Rosales</taxon>
        <taxon>Rosaceae</taxon>
        <taxon>Amygdaloideae</taxon>
        <taxon>Amygdaleae</taxon>
        <taxon>Prunus</taxon>
    </lineage>
</organism>
<dbReference type="AlphaFoldDB" id="A0A6J5UKT5"/>
<feature type="domain" description="RING-type" evidence="10">
    <location>
        <begin position="194"/>
        <end position="234"/>
    </location>
</feature>
<evidence type="ECO:0000256" key="9">
    <source>
        <dbReference type="SAM" id="MobiDB-lite"/>
    </source>
</evidence>
<proteinExistence type="predicted"/>
<dbReference type="PANTHER" id="PTHR46463:SF86">
    <property type="entry name" value="RING-TYPE DOMAIN-CONTAINING PROTEIN"/>
    <property type="match status" value="1"/>
</dbReference>
<name>A0A6J5UKT5_PRUAR</name>
<dbReference type="PROSITE" id="PS50089">
    <property type="entry name" value="ZF_RING_2"/>
    <property type="match status" value="1"/>
</dbReference>
<dbReference type="InterPro" id="IPR013083">
    <property type="entry name" value="Znf_RING/FYVE/PHD"/>
</dbReference>
<keyword evidence="4" id="KW-0479">Metal-binding</keyword>
<keyword evidence="6" id="KW-0833">Ubl conjugation pathway</keyword>
<dbReference type="EC" id="2.3.2.27" evidence="2"/>
<dbReference type="Proteomes" id="UP000507222">
    <property type="component" value="Unassembled WGS sequence"/>
</dbReference>
<dbReference type="InterPro" id="IPR001841">
    <property type="entry name" value="Znf_RING"/>
</dbReference>
<reference evidence="14" key="1">
    <citation type="journal article" date="2020" name="Genome Biol.">
        <title>Gamete binning: chromosome-level and haplotype-resolved genome assembly enabled by high-throughput single-cell sequencing of gamete genomes.</title>
        <authorList>
            <person name="Campoy J.A."/>
            <person name="Sun H."/>
            <person name="Goel M."/>
            <person name="Jiao W.-B."/>
            <person name="Folz-Donahue K."/>
            <person name="Wang N."/>
            <person name="Rubio M."/>
            <person name="Liu C."/>
            <person name="Kukat C."/>
            <person name="Ruiz D."/>
            <person name="Huettel B."/>
            <person name="Schneeberger K."/>
        </authorList>
    </citation>
    <scope>NUCLEOTIDE SEQUENCE [LARGE SCALE GENOMIC DNA]</scope>
    <source>
        <strain evidence="14">cv. Rojo Pasion</strain>
    </source>
</reference>
<dbReference type="Pfam" id="PF13639">
    <property type="entry name" value="zf-RING_2"/>
    <property type="match status" value="1"/>
</dbReference>
<evidence type="ECO:0000259" key="10">
    <source>
        <dbReference type="PROSITE" id="PS50089"/>
    </source>
</evidence>
<comment type="catalytic activity">
    <reaction evidence="1">
        <text>S-ubiquitinyl-[E2 ubiquitin-conjugating enzyme]-L-cysteine + [acceptor protein]-L-lysine = [E2 ubiquitin-conjugating enzyme]-L-cysteine + N(6)-ubiquitinyl-[acceptor protein]-L-lysine.</text>
        <dbReference type="EC" id="2.3.2.27"/>
    </reaction>
</comment>
<evidence type="ECO:0000256" key="4">
    <source>
        <dbReference type="ARBA" id="ARBA00022723"/>
    </source>
</evidence>
<evidence type="ECO:0000313" key="14">
    <source>
        <dbReference type="Proteomes" id="UP000507245"/>
    </source>
</evidence>
<dbReference type="Gene3D" id="3.30.40.10">
    <property type="entry name" value="Zinc/RING finger domain, C3HC4 (zinc finger)"/>
    <property type="match status" value="1"/>
</dbReference>
<reference evidence="11 13" key="2">
    <citation type="submission" date="2020-05" db="EMBL/GenBank/DDBJ databases">
        <authorList>
            <person name="Campoy J."/>
            <person name="Schneeberger K."/>
            <person name="Spophaly S."/>
        </authorList>
    </citation>
    <scope>NUCLEOTIDE SEQUENCE [LARGE SCALE GENOMIC DNA]</scope>
    <source>
        <strain evidence="11">PruArmRojPasFocal</strain>
    </source>
</reference>
<dbReference type="SUPFAM" id="SSF57850">
    <property type="entry name" value="RING/U-box"/>
    <property type="match status" value="1"/>
</dbReference>
<accession>A0A6J5UKT5</accession>
<keyword evidence="14" id="KW-1185">Reference proteome</keyword>
<evidence type="ECO:0000256" key="1">
    <source>
        <dbReference type="ARBA" id="ARBA00000900"/>
    </source>
</evidence>
<keyword evidence="3" id="KW-0808">Transferase</keyword>
<evidence type="ECO:0000256" key="8">
    <source>
        <dbReference type="PROSITE-ProRule" id="PRU00175"/>
    </source>
</evidence>
<evidence type="ECO:0000256" key="5">
    <source>
        <dbReference type="ARBA" id="ARBA00022771"/>
    </source>
</evidence>
<evidence type="ECO:0000256" key="3">
    <source>
        <dbReference type="ARBA" id="ARBA00022679"/>
    </source>
</evidence>
<evidence type="ECO:0000313" key="12">
    <source>
        <dbReference type="EMBL" id="CAB4305167.1"/>
    </source>
</evidence>
<dbReference type="GO" id="GO:0061630">
    <property type="term" value="F:ubiquitin protein ligase activity"/>
    <property type="evidence" value="ECO:0007669"/>
    <property type="project" value="UniProtKB-EC"/>
</dbReference>
<dbReference type="SMART" id="SM00184">
    <property type="entry name" value="RING"/>
    <property type="match status" value="1"/>
</dbReference>
<evidence type="ECO:0000313" key="13">
    <source>
        <dbReference type="Proteomes" id="UP000507222"/>
    </source>
</evidence>
<dbReference type="EMBL" id="CAEKKB010000003">
    <property type="protein sequence ID" value="CAB4305167.1"/>
    <property type="molecule type" value="Genomic_DNA"/>
</dbReference>
<evidence type="ECO:0000256" key="7">
    <source>
        <dbReference type="ARBA" id="ARBA00022833"/>
    </source>
</evidence>
<feature type="compositionally biased region" description="Basic and acidic residues" evidence="9">
    <location>
        <begin position="119"/>
        <end position="139"/>
    </location>
</feature>
<dbReference type="PANTHER" id="PTHR46463">
    <property type="entry name" value="ZINC FINGER, RING/FYVE/PHD-TYPE"/>
    <property type="match status" value="1"/>
</dbReference>
<evidence type="ECO:0000256" key="6">
    <source>
        <dbReference type="ARBA" id="ARBA00022786"/>
    </source>
</evidence>
<dbReference type="EMBL" id="CAEKDK010000003">
    <property type="protein sequence ID" value="CAB4274738.1"/>
    <property type="molecule type" value="Genomic_DNA"/>
</dbReference>
<gene>
    <name evidence="11" type="ORF">CURHAP_LOCUS23323</name>
    <name evidence="12" type="ORF">ORAREDHAP_LOCUS23042</name>
</gene>
<protein>
    <recommendedName>
        <fullName evidence="2">RING-type E3 ubiquitin transferase</fullName>
        <ecNumber evidence="2">2.3.2.27</ecNumber>
    </recommendedName>
</protein>
<dbReference type="FunFam" id="3.30.40.10:FF:000359">
    <property type="entry name" value="E3 ubiquitin-protein ligase At3g02290-like"/>
    <property type="match status" value="1"/>
</dbReference>
<feature type="region of interest" description="Disordered" evidence="9">
    <location>
        <begin position="119"/>
        <end position="147"/>
    </location>
</feature>
<dbReference type="Proteomes" id="UP000507245">
    <property type="component" value="Unassembled WGS sequence"/>
</dbReference>
<keyword evidence="5 8" id="KW-0863">Zinc-finger</keyword>
<dbReference type="GO" id="GO:0008270">
    <property type="term" value="F:zinc ion binding"/>
    <property type="evidence" value="ECO:0007669"/>
    <property type="project" value="UniProtKB-KW"/>
</dbReference>
<dbReference type="OrthoDB" id="8062037at2759"/>